<evidence type="ECO:0000256" key="7">
    <source>
        <dbReference type="SAM" id="MobiDB-lite"/>
    </source>
</evidence>
<dbReference type="Gene3D" id="1.20.1270.50">
    <property type="entry name" value="Glycoside hydrolase family 38, central domain"/>
    <property type="match status" value="1"/>
</dbReference>
<dbReference type="InterPro" id="IPR041147">
    <property type="entry name" value="GH38_C"/>
</dbReference>
<name>A0AAD3DII4_9CHLO</name>
<evidence type="ECO:0000256" key="4">
    <source>
        <dbReference type="ARBA" id="ARBA00022723"/>
    </source>
</evidence>
<dbReference type="FunFam" id="2.70.98.30:FF:000001">
    <property type="entry name" value="alpha-mannosidase 2C1 isoform X2"/>
    <property type="match status" value="1"/>
</dbReference>
<dbReference type="InterPro" id="IPR011013">
    <property type="entry name" value="Gal_mutarotase_sf_dom"/>
</dbReference>
<dbReference type="InterPro" id="IPR054723">
    <property type="entry name" value="Ams1-like_N"/>
</dbReference>
<comment type="similarity">
    <text evidence="2">Belongs to the glycosyl hydrolase 38 family.</text>
</comment>
<feature type="compositionally biased region" description="Basic and acidic residues" evidence="7">
    <location>
        <begin position="869"/>
        <end position="884"/>
    </location>
</feature>
<dbReference type="InterPro" id="IPR000602">
    <property type="entry name" value="Glyco_hydro_38_N"/>
</dbReference>
<evidence type="ECO:0000256" key="2">
    <source>
        <dbReference type="ARBA" id="ARBA00009792"/>
    </source>
</evidence>
<feature type="compositionally biased region" description="Polar residues" evidence="7">
    <location>
        <begin position="671"/>
        <end position="682"/>
    </location>
</feature>
<dbReference type="Pfam" id="PF17677">
    <property type="entry name" value="Glyco_hydro38C2"/>
    <property type="match status" value="1"/>
</dbReference>
<feature type="compositionally biased region" description="Gly residues" evidence="7">
    <location>
        <begin position="1333"/>
        <end position="1358"/>
    </location>
</feature>
<dbReference type="Gene3D" id="3.20.110.10">
    <property type="entry name" value="Glycoside hydrolase 38, N terminal domain"/>
    <property type="match status" value="1"/>
</dbReference>
<dbReference type="InterPro" id="IPR011682">
    <property type="entry name" value="Glyco_hydro_38_C"/>
</dbReference>
<keyword evidence="6" id="KW-0326">Glycosidase</keyword>
<feature type="region of interest" description="Disordered" evidence="7">
    <location>
        <begin position="1333"/>
        <end position="1370"/>
    </location>
</feature>
<evidence type="ECO:0000313" key="10">
    <source>
        <dbReference type="Proteomes" id="UP001054857"/>
    </source>
</evidence>
<dbReference type="InterPro" id="IPR037094">
    <property type="entry name" value="Glyco_hydro_38_cen_sf"/>
</dbReference>
<dbReference type="SUPFAM" id="SSF74650">
    <property type="entry name" value="Galactose mutarotase-like"/>
    <property type="match status" value="1"/>
</dbReference>
<keyword evidence="5" id="KW-0378">Hydrolase</keyword>
<reference evidence="9 10" key="1">
    <citation type="journal article" date="2021" name="Sci. Rep.">
        <title>Genome sequencing of the multicellular alga Astrephomene provides insights into convergent evolution of germ-soma differentiation.</title>
        <authorList>
            <person name="Yamashita S."/>
            <person name="Yamamoto K."/>
            <person name="Matsuzaki R."/>
            <person name="Suzuki S."/>
            <person name="Yamaguchi H."/>
            <person name="Hirooka S."/>
            <person name="Minakuchi Y."/>
            <person name="Miyagishima S."/>
            <person name="Kawachi M."/>
            <person name="Toyoda A."/>
            <person name="Nozaki H."/>
        </authorList>
    </citation>
    <scope>NUCLEOTIDE SEQUENCE [LARGE SCALE GENOMIC DNA]</scope>
    <source>
        <strain evidence="9 10">NIES-4017</strain>
    </source>
</reference>
<feature type="compositionally biased region" description="Low complexity" evidence="7">
    <location>
        <begin position="647"/>
        <end position="670"/>
    </location>
</feature>
<keyword evidence="10" id="KW-1185">Reference proteome</keyword>
<evidence type="ECO:0000256" key="3">
    <source>
        <dbReference type="ARBA" id="ARBA00012752"/>
    </source>
</evidence>
<evidence type="ECO:0000259" key="8">
    <source>
        <dbReference type="SMART" id="SM00872"/>
    </source>
</evidence>
<evidence type="ECO:0000256" key="1">
    <source>
        <dbReference type="ARBA" id="ARBA00000365"/>
    </source>
</evidence>
<dbReference type="PANTHER" id="PTHR46017">
    <property type="entry name" value="ALPHA-MANNOSIDASE 2C1"/>
    <property type="match status" value="1"/>
</dbReference>
<dbReference type="SMART" id="SM00872">
    <property type="entry name" value="Alpha-mann_mid"/>
    <property type="match status" value="1"/>
</dbReference>
<dbReference type="InterPro" id="IPR015341">
    <property type="entry name" value="Glyco_hydro_38_cen"/>
</dbReference>
<comment type="catalytic activity">
    <reaction evidence="1">
        <text>Hydrolysis of terminal, non-reducing alpha-D-mannose residues in alpha-D-mannosides.</text>
        <dbReference type="EC" id="3.2.1.24"/>
    </reaction>
</comment>
<dbReference type="InterPro" id="IPR011330">
    <property type="entry name" value="Glyco_hydro/deAcase_b/a-brl"/>
</dbReference>
<feature type="region of interest" description="Disordered" evidence="7">
    <location>
        <begin position="868"/>
        <end position="888"/>
    </location>
</feature>
<proteinExistence type="inferred from homology"/>
<feature type="compositionally biased region" description="Low complexity" evidence="7">
    <location>
        <begin position="1359"/>
        <end position="1370"/>
    </location>
</feature>
<comment type="caution">
    <text evidence="9">The sequence shown here is derived from an EMBL/GenBank/DDBJ whole genome shotgun (WGS) entry which is preliminary data.</text>
</comment>
<dbReference type="Pfam" id="PF01074">
    <property type="entry name" value="Glyco_hydro_38N"/>
    <property type="match status" value="1"/>
</dbReference>
<evidence type="ECO:0000256" key="5">
    <source>
        <dbReference type="ARBA" id="ARBA00022801"/>
    </source>
</evidence>
<dbReference type="Gene3D" id="2.70.98.30">
    <property type="entry name" value="Golgi alpha-mannosidase II, domain 4"/>
    <property type="match status" value="1"/>
</dbReference>
<sequence>MLPSSPAAAAPSAPSLWVPQHHRDITLGRLDTYLAANQFSDVNLRSQLWAGRNSECVSLEVYSHPKDQPYPSYEQAIHMPYRPTRVGEQFGPSWTTHWFRVRVAVPAEWGGRGPLMFRWDSGSEAMLYRGPTPRQGLTDQRNEYVLAEVAEGGKELLFYVEMAANGMFGNGTDIQPPDENRYFTLKTAELALPHLPATALFHDLRALAGLARELPAGDATGEAALYTANKILNTYRPDDPASLDSCRALAAGVLGVRDPGQRLQVHAVGHCHIDTAWLWPFSETRRKTARSWSAQLRLTERFPWHVFTASSAQQYEWLQADYPGLFEEVRQAAGRGSFVPVGGSWVEMDTNLPGGESLVRQFLYGQRYFAAHFGALCDVFWLPDTFGYCGQLPQIARGAGIRYFLTQKLSWNNINTFPHSTFLWEGLDGSQLLTHFPPANTYNAQADAHDLLLTASASKDKDRAPAAYMLYGNGDGGGGPTPDMCESLARLAGCRGVASAGVVAPGEFFRRLEAGARDLLTWRGELYFELHRGTYTSHAANKADNRGCEVLLREAEAAGAAAAAALGEGGEGGYTYPRSELDAIWKDVLLFQFHDVLPGSAIERVYQVTAQRYPQMLQSLTRIRDEALAALIAAAPPPPPPPPPPHSSSTSATSTATATASAISTAPTTHLPSQGHTRSYPSNPLSLGIADVAGARLLVVDSAASTPTAAAAAAAAAPGNRLSSVQPAPTSTAAAAGTAAAGTAAATAPVAWVFNSLSFPRLEVMEVPAELLLLRTAGGGGGGGANVRQRTSDGTAALVVVKAPPLSLTPVWAEEVEAGATAAAAEELAAGLGAAGSCSDAHGAAAAAAEVEVEGGLRRLNLQAAAAAPEKKAASSPHGRKDDPWVAGGGGGATCYRTTRAALSRGGAGGAAQHPGGSAGAGEGFVYVMQNNMVRAVFDEGGRLVSLYDLGWQRELVPEGQPGNVFRMYEDIPLFWDAWDIEIYHLEKGRPAGHGMPPPQLSIQESGPLRCSLLLELPLSPTSRLRQTVSMTAVSRRLDFHAHIFWQESRTALKVEFPLLLAASEATYEVQYGAVRRPTHTNTSWDWARFEVVAHKWADLGEPGYGVALLNDCKYGHATHGNVMRLTLLRSPKAPDAHTDLGEHRMRFALLPHAADWGAAGVAAHGWAFNAPLRLVAAGQQPSQRQQQAQQRRQAAAALRGYNPSQPMFTVTPARPSPLHSGLSPAASSGLSAPPLILDTLKLPEPPLEQLHRHPGGPVGQEQGTTAGVRHTLSMQPPQPQRPQALIVRLYEPHGARGVARLRWAGWLRVSHVTRCDLLERDTQEVEGREGRGVAGLVGGGGAEGAGAGVPGGSGGGSSSSRGDAGGSVDVSYEPFQIITLKLYLQQD</sequence>
<gene>
    <name evidence="9" type="ORF">Agub_g3352</name>
</gene>
<dbReference type="GO" id="GO:0046872">
    <property type="term" value="F:metal ion binding"/>
    <property type="evidence" value="ECO:0007669"/>
    <property type="project" value="UniProtKB-KW"/>
</dbReference>
<dbReference type="GO" id="GO:0004559">
    <property type="term" value="F:alpha-mannosidase activity"/>
    <property type="evidence" value="ECO:0007669"/>
    <property type="project" value="UniProtKB-EC"/>
</dbReference>
<dbReference type="InterPro" id="IPR028995">
    <property type="entry name" value="Glyco_hydro_57/38_cen_sf"/>
</dbReference>
<dbReference type="SUPFAM" id="SSF88688">
    <property type="entry name" value="Families 57/38 glycoside transferase middle domain"/>
    <property type="match status" value="1"/>
</dbReference>
<dbReference type="FunFam" id="3.20.110.10:FF:000002">
    <property type="entry name" value="alpha-mannosidase 2C1 isoform X1"/>
    <property type="match status" value="1"/>
</dbReference>
<dbReference type="Proteomes" id="UP001054857">
    <property type="component" value="Unassembled WGS sequence"/>
</dbReference>
<dbReference type="EMBL" id="BMAR01000003">
    <property type="protein sequence ID" value="GFR42445.1"/>
    <property type="molecule type" value="Genomic_DNA"/>
</dbReference>
<evidence type="ECO:0000313" key="9">
    <source>
        <dbReference type="EMBL" id="GFR42445.1"/>
    </source>
</evidence>
<feature type="domain" description="Glycoside hydrolase family 38 central" evidence="8">
    <location>
        <begin position="529"/>
        <end position="613"/>
    </location>
</feature>
<dbReference type="InterPro" id="IPR027291">
    <property type="entry name" value="Glyco_hydro_38_N_sf"/>
</dbReference>
<dbReference type="PANTHER" id="PTHR46017:SF1">
    <property type="entry name" value="ALPHA-MANNOSIDASE 2C1"/>
    <property type="match status" value="1"/>
</dbReference>
<dbReference type="EC" id="3.2.1.24" evidence="3"/>
<dbReference type="GO" id="GO:0030246">
    <property type="term" value="F:carbohydrate binding"/>
    <property type="evidence" value="ECO:0007669"/>
    <property type="project" value="InterPro"/>
</dbReference>
<accession>A0AAD3DII4</accession>
<dbReference type="GO" id="GO:0009313">
    <property type="term" value="P:oligosaccharide catabolic process"/>
    <property type="evidence" value="ECO:0007669"/>
    <property type="project" value="TreeGrafter"/>
</dbReference>
<dbReference type="Pfam" id="PF09261">
    <property type="entry name" value="Alpha-mann_mid"/>
    <property type="match status" value="1"/>
</dbReference>
<dbReference type="SUPFAM" id="SSF88713">
    <property type="entry name" value="Glycoside hydrolase/deacetylase"/>
    <property type="match status" value="1"/>
</dbReference>
<dbReference type="FunFam" id="1.20.1270.50:FF:000004">
    <property type="entry name" value="alpha-mannosidase 2C1 isoform X1"/>
    <property type="match status" value="1"/>
</dbReference>
<organism evidence="9 10">
    <name type="scientific">Astrephomene gubernaculifera</name>
    <dbReference type="NCBI Taxonomy" id="47775"/>
    <lineage>
        <taxon>Eukaryota</taxon>
        <taxon>Viridiplantae</taxon>
        <taxon>Chlorophyta</taxon>
        <taxon>core chlorophytes</taxon>
        <taxon>Chlorophyceae</taxon>
        <taxon>CS clade</taxon>
        <taxon>Chlamydomonadales</taxon>
        <taxon>Astrephomenaceae</taxon>
        <taxon>Astrephomene</taxon>
    </lineage>
</organism>
<feature type="region of interest" description="Disordered" evidence="7">
    <location>
        <begin position="1179"/>
        <end position="1198"/>
    </location>
</feature>
<evidence type="ECO:0000256" key="6">
    <source>
        <dbReference type="ARBA" id="ARBA00023295"/>
    </source>
</evidence>
<feature type="compositionally biased region" description="Pro residues" evidence="7">
    <location>
        <begin position="635"/>
        <end position="646"/>
    </location>
</feature>
<feature type="region of interest" description="Disordered" evidence="7">
    <location>
        <begin position="633"/>
        <end position="682"/>
    </location>
</feature>
<protein>
    <recommendedName>
        <fullName evidence="3">alpha-mannosidase</fullName>
        <ecNumber evidence="3">3.2.1.24</ecNumber>
    </recommendedName>
</protein>
<dbReference type="Pfam" id="PF22907">
    <property type="entry name" value="Ams1-like_1st"/>
    <property type="match status" value="1"/>
</dbReference>
<dbReference type="Pfam" id="PF07748">
    <property type="entry name" value="Glyco_hydro_38C"/>
    <property type="match status" value="1"/>
</dbReference>
<dbReference type="GO" id="GO:0006013">
    <property type="term" value="P:mannose metabolic process"/>
    <property type="evidence" value="ECO:0007669"/>
    <property type="project" value="InterPro"/>
</dbReference>
<keyword evidence="4" id="KW-0479">Metal-binding</keyword>